<accession>A0A9P7VAC9</accession>
<protein>
    <submittedName>
        <fullName evidence="1">Uncharacterized protein</fullName>
    </submittedName>
</protein>
<dbReference type="EMBL" id="JAHMUF010000008">
    <property type="protein sequence ID" value="KAG7194110.1"/>
    <property type="molecule type" value="Genomic_DNA"/>
</dbReference>
<keyword evidence="2" id="KW-1185">Reference proteome</keyword>
<dbReference type="GeneID" id="66118192"/>
<evidence type="ECO:0000313" key="2">
    <source>
        <dbReference type="Proteomes" id="UP000790833"/>
    </source>
</evidence>
<comment type="caution">
    <text evidence="1">The sequence shown here is derived from an EMBL/GenBank/DDBJ whole genome shotgun (WGS) entry which is preliminary data.</text>
</comment>
<reference evidence="1" key="1">
    <citation type="submission" date="2021-03" db="EMBL/GenBank/DDBJ databases">
        <authorList>
            <person name="Palmer J.M."/>
        </authorList>
    </citation>
    <scope>NUCLEOTIDE SEQUENCE</scope>
    <source>
        <strain evidence="1">ARV_011</strain>
    </source>
</reference>
<evidence type="ECO:0000313" key="1">
    <source>
        <dbReference type="EMBL" id="KAG7194110.1"/>
    </source>
</evidence>
<dbReference type="RefSeq" id="XP_043049657.1">
    <property type="nucleotide sequence ID" value="XM_043195484.1"/>
</dbReference>
<organism evidence="1 2">
    <name type="scientific">Scheffersomyces spartinae</name>
    <dbReference type="NCBI Taxonomy" id="45513"/>
    <lineage>
        <taxon>Eukaryota</taxon>
        <taxon>Fungi</taxon>
        <taxon>Dikarya</taxon>
        <taxon>Ascomycota</taxon>
        <taxon>Saccharomycotina</taxon>
        <taxon>Pichiomycetes</taxon>
        <taxon>Debaryomycetaceae</taxon>
        <taxon>Scheffersomyces</taxon>
    </lineage>
</organism>
<dbReference type="AlphaFoldDB" id="A0A9P7VAC9"/>
<proteinExistence type="predicted"/>
<dbReference type="Proteomes" id="UP000790833">
    <property type="component" value="Unassembled WGS sequence"/>
</dbReference>
<gene>
    <name evidence="1" type="ORF">KQ657_004818</name>
</gene>
<name>A0A9P7VAC9_9ASCO</name>
<sequence>MADQLEYVFHDVRYRFDYLLLRAKQRYYRIKNPRVISGRLKHTPLLSLRTIPQLEQQRVQSDQLRLLKRVEVPVDVDGREEEEGDDDEEYIGYDVHLLSSYNANQVDSSDIISLGGEEEPMNQYVAGVIETTPRKRDRLLDILKGINSPTHKPHFGSDLYTMDTTPAEVSVSLSKVMRNHQLRLAPEESNSPGQDMSTTGVTIRYEKAKENFPSVDIFAANLKEGREKISRG</sequence>